<dbReference type="GO" id="GO:0051082">
    <property type="term" value="F:unfolded protein binding"/>
    <property type="evidence" value="ECO:0007669"/>
    <property type="project" value="TreeGrafter"/>
</dbReference>
<evidence type="ECO:0000259" key="3">
    <source>
        <dbReference type="PROSITE" id="PS50076"/>
    </source>
</evidence>
<sequence length="563" mass="65413">MNAPLPPDPYRALGVESSADASVIKTAYRKLVLKCHPDKFPDPTLKAQKQEEFQRVQQAYEIIGDEDRRRDYDLEVKAKKLKEELAKRGAPASTSTSAHGRYVNVNIRTAEPPPGWSPSKHSTSKSSPYKPHSKEFSQSWEHEIPSRSKVYHDDERRARRTASYEKPKREDSRERRRRMEEDREREKRRERDHEEELRKEMKRKLTKEREAVRERERERKERKAREDRELAKAKEAKKMRERERERDRDARRRQELEDKARAKAKPYLEHSGYSEDDDDVRRSRAKKSSSPKKQSDSPNREKSTKQRDRSNPVEKAPGEENYREKIAFAASYIDKIRSKGSKSSPRHTAEAPTYSAAYPDPNEKWAPKRRASGEGKHAKDEPVIVDAPDPDKDHPEVALPSSTAQQAPPRLQKSHTMPSGYVPQMPQMPQTQTAAPVPPPRAPLSRAYTMQPEHEYHRPAEKHRSARRRMSFDDDEDWYQPPMKTTYQVSSRDRGIPRIIDKYNTNTDPYAAAPGVTFAKVKTAPSYGAEHVATSRRYDEGDVMTSEYSHMQPSYDYRTTAVR</sequence>
<accession>A0A0G2HQ24</accession>
<dbReference type="CDD" id="cd06257">
    <property type="entry name" value="DnaJ"/>
    <property type="match status" value="1"/>
</dbReference>
<comment type="caution">
    <text evidence="4">The sequence shown here is derived from an EMBL/GenBank/DDBJ whole genome shotgun (WGS) entry which is preliminary data.</text>
</comment>
<reference evidence="4 5" key="2">
    <citation type="submission" date="2015-05" db="EMBL/GenBank/DDBJ databases">
        <authorList>
            <person name="Morales-Cruz A."/>
            <person name="Amrine K.C."/>
            <person name="Cantu D."/>
        </authorList>
    </citation>
    <scope>NUCLEOTIDE SEQUENCE [LARGE SCALE GENOMIC DNA]</scope>
    <source>
        <strain evidence="4">DA912</strain>
    </source>
</reference>
<feature type="compositionally biased region" description="Basic and acidic residues" evidence="2">
    <location>
        <begin position="361"/>
        <end position="382"/>
    </location>
</feature>
<feature type="compositionally biased region" description="Low complexity" evidence="2">
    <location>
        <begin position="422"/>
        <end position="435"/>
    </location>
</feature>
<proteinExistence type="predicted"/>
<dbReference type="PROSITE" id="PS50076">
    <property type="entry name" value="DNAJ_2"/>
    <property type="match status" value="1"/>
</dbReference>
<evidence type="ECO:0000256" key="1">
    <source>
        <dbReference type="ARBA" id="ARBA00023186"/>
    </source>
</evidence>
<dbReference type="Pfam" id="PF00226">
    <property type="entry name" value="DnaJ"/>
    <property type="match status" value="1"/>
</dbReference>
<dbReference type="InterPro" id="IPR036869">
    <property type="entry name" value="J_dom_sf"/>
</dbReference>
<dbReference type="Gene3D" id="1.10.287.110">
    <property type="entry name" value="DnaJ domain"/>
    <property type="match status" value="1"/>
</dbReference>
<dbReference type="Proteomes" id="UP000034680">
    <property type="component" value="Unassembled WGS sequence"/>
</dbReference>
<dbReference type="GO" id="GO:0042026">
    <property type="term" value="P:protein refolding"/>
    <property type="evidence" value="ECO:0007669"/>
    <property type="project" value="TreeGrafter"/>
</dbReference>
<dbReference type="GO" id="GO:0005737">
    <property type="term" value="C:cytoplasm"/>
    <property type="evidence" value="ECO:0007669"/>
    <property type="project" value="TreeGrafter"/>
</dbReference>
<evidence type="ECO:0000313" key="5">
    <source>
        <dbReference type="Proteomes" id="UP000034680"/>
    </source>
</evidence>
<dbReference type="EMBL" id="LCUC01000100">
    <property type="protein sequence ID" value="KKY36988.1"/>
    <property type="molecule type" value="Genomic_DNA"/>
</dbReference>
<keyword evidence="1" id="KW-0143">Chaperone</keyword>
<feature type="region of interest" description="Disordered" evidence="2">
    <location>
        <begin position="336"/>
        <end position="492"/>
    </location>
</feature>
<evidence type="ECO:0000313" key="4">
    <source>
        <dbReference type="EMBL" id="KKY36988.1"/>
    </source>
</evidence>
<reference evidence="4 5" key="1">
    <citation type="submission" date="2015-05" db="EMBL/GenBank/DDBJ databases">
        <title>Distinctive expansion of gene families associated with plant cell wall degradation and secondary metabolism in the genomes of grapevine trunk pathogens.</title>
        <authorList>
            <person name="Lawrence D.P."/>
            <person name="Travadon R."/>
            <person name="Rolshausen P.E."/>
            <person name="Baumgartner K."/>
        </authorList>
    </citation>
    <scope>NUCLEOTIDE SEQUENCE [LARGE SCALE GENOMIC DNA]</scope>
    <source>
        <strain evidence="4">DA912</strain>
    </source>
</reference>
<keyword evidence="5" id="KW-1185">Reference proteome</keyword>
<dbReference type="PANTHER" id="PTHR43096">
    <property type="entry name" value="DNAJ HOMOLOG 1, MITOCHONDRIAL-RELATED"/>
    <property type="match status" value="1"/>
</dbReference>
<gene>
    <name evidence="4" type="ORF">UCDDA912_g02993</name>
</gene>
<dbReference type="SMART" id="SM00271">
    <property type="entry name" value="DnaJ"/>
    <property type="match status" value="1"/>
</dbReference>
<dbReference type="OrthoDB" id="10250354at2759"/>
<name>A0A0G2HQ24_9PEZI</name>
<evidence type="ECO:0000256" key="2">
    <source>
        <dbReference type="SAM" id="MobiDB-lite"/>
    </source>
</evidence>
<feature type="compositionally biased region" description="Basic and acidic residues" evidence="2">
    <location>
        <begin position="293"/>
        <end position="324"/>
    </location>
</feature>
<feature type="region of interest" description="Disordered" evidence="2">
    <location>
        <begin position="82"/>
        <end position="324"/>
    </location>
</feature>
<feature type="compositionally biased region" description="Low complexity" evidence="2">
    <location>
        <begin position="117"/>
        <end position="130"/>
    </location>
</feature>
<dbReference type="STRING" id="1214573.A0A0G2HQ24"/>
<dbReference type="InterPro" id="IPR001623">
    <property type="entry name" value="DnaJ_domain"/>
</dbReference>
<feature type="compositionally biased region" description="Basic and acidic residues" evidence="2">
    <location>
        <begin position="207"/>
        <end position="261"/>
    </location>
</feature>
<dbReference type="PRINTS" id="PR00625">
    <property type="entry name" value="JDOMAIN"/>
</dbReference>
<feature type="compositionally biased region" description="Basic and acidic residues" evidence="2">
    <location>
        <begin position="452"/>
        <end position="463"/>
    </location>
</feature>
<dbReference type="PANTHER" id="PTHR43096:SF52">
    <property type="entry name" value="DNAJ HOMOLOG 1, MITOCHONDRIAL-RELATED"/>
    <property type="match status" value="1"/>
</dbReference>
<dbReference type="AlphaFoldDB" id="A0A0G2HQ24"/>
<feature type="compositionally biased region" description="Basic and acidic residues" evidence="2">
    <location>
        <begin position="132"/>
        <end position="199"/>
    </location>
</feature>
<feature type="domain" description="J" evidence="3">
    <location>
        <begin position="8"/>
        <end position="76"/>
    </location>
</feature>
<organism evidence="4 5">
    <name type="scientific">Diaporthe ampelina</name>
    <dbReference type="NCBI Taxonomy" id="1214573"/>
    <lineage>
        <taxon>Eukaryota</taxon>
        <taxon>Fungi</taxon>
        <taxon>Dikarya</taxon>
        <taxon>Ascomycota</taxon>
        <taxon>Pezizomycotina</taxon>
        <taxon>Sordariomycetes</taxon>
        <taxon>Sordariomycetidae</taxon>
        <taxon>Diaporthales</taxon>
        <taxon>Diaporthaceae</taxon>
        <taxon>Diaporthe</taxon>
    </lineage>
</organism>
<protein>
    <recommendedName>
        <fullName evidence="3">J domain-containing protein</fullName>
    </recommendedName>
</protein>
<dbReference type="SUPFAM" id="SSF46565">
    <property type="entry name" value="Chaperone J-domain"/>
    <property type="match status" value="1"/>
</dbReference>